<keyword evidence="2" id="KW-1185">Reference proteome</keyword>
<sequence length="653" mass="73861">MTFYADMVYYAKKKRRAAQTQGEDSSHKKERKLYNDGYDDDNHDYIVKNGEKFLDRYEIDSLIGKGSFGQVVKAFDHEEQTYVAIKIIKNKKPFLNQAQIEVKLLEMMNRADAENKYYIGIQYDLAIDMWSLGCILVEMHTGEPLFSGANEADQMNKIIEVLGMPPKHLLDQGSKVRKFFDKLSDGRWQAVRRTGPPDAGLPEIQGSDTAYARLRSEDADNTVLRAAAQFLQEDGGRRHKHREQYEFESGGRQHGHVYFQQSARNYDVVVVGGGIVGVATAREFLHRHKTSKMAIVEKEHKLAVHQSGHNSGVIHAGIYYTPGSLKAKLCVEGHHLCYKYCDEKNIPYKKVGKLIVATDEVELIRLKDLHERGIKNKVPGLELIEGKKIQEIEPHCKGLKALWSPETGIVDFAMMTDYYAKDFKCLGGDVHLNFKVNKFCENSDPNFPVTIHSSKGETVNAKYVLTCGGLQSDKLAELSEQSPYDQRQYISRSRSQISIFGVHFTPRMNGDVWLGPNAVLAFKREGYKFFDFNLGEFIESLTYSGFRKLALKYMSPGMEEFMKSIITSRQVKQLQRFVPGITVNDVRKGPAGVRAQALDENGNLVDDFFFDMGDKGSLSKRILHCRNAPSPGATSSLAIAKMIADKLENNFKI</sequence>
<organism evidence="1 2">
    <name type="scientific">Holotrichia oblita</name>
    <name type="common">Chafer beetle</name>
    <dbReference type="NCBI Taxonomy" id="644536"/>
    <lineage>
        <taxon>Eukaryota</taxon>
        <taxon>Metazoa</taxon>
        <taxon>Ecdysozoa</taxon>
        <taxon>Arthropoda</taxon>
        <taxon>Hexapoda</taxon>
        <taxon>Insecta</taxon>
        <taxon>Pterygota</taxon>
        <taxon>Neoptera</taxon>
        <taxon>Endopterygota</taxon>
        <taxon>Coleoptera</taxon>
        <taxon>Polyphaga</taxon>
        <taxon>Scarabaeiformia</taxon>
        <taxon>Scarabaeidae</taxon>
        <taxon>Melolonthinae</taxon>
        <taxon>Holotrichia</taxon>
    </lineage>
</organism>
<comment type="caution">
    <text evidence="1">The sequence shown here is derived from an EMBL/GenBank/DDBJ whole genome shotgun (WGS) entry which is preliminary data.</text>
</comment>
<protein>
    <submittedName>
        <fullName evidence="1">L-2-hydroxyglutarate dehydrogenase mitochondrial</fullName>
    </submittedName>
</protein>
<name>A0ACB9TAM9_HOLOL</name>
<dbReference type="EMBL" id="CM043018">
    <property type="protein sequence ID" value="KAI4463832.1"/>
    <property type="molecule type" value="Genomic_DNA"/>
</dbReference>
<proteinExistence type="predicted"/>
<evidence type="ECO:0000313" key="1">
    <source>
        <dbReference type="EMBL" id="KAI4463832.1"/>
    </source>
</evidence>
<dbReference type="Proteomes" id="UP001056778">
    <property type="component" value="Chromosome 4"/>
</dbReference>
<accession>A0ACB9TAM9</accession>
<reference evidence="1" key="1">
    <citation type="submission" date="2022-04" db="EMBL/GenBank/DDBJ databases">
        <title>Chromosome-scale genome assembly of Holotrichia oblita Faldermann.</title>
        <authorList>
            <person name="Rongchong L."/>
        </authorList>
    </citation>
    <scope>NUCLEOTIDE SEQUENCE</scope>
    <source>
        <strain evidence="1">81SQS9</strain>
    </source>
</reference>
<gene>
    <name evidence="1" type="ORF">MML48_4g00018334</name>
</gene>
<evidence type="ECO:0000313" key="2">
    <source>
        <dbReference type="Proteomes" id="UP001056778"/>
    </source>
</evidence>